<sequence length="87" mass="9183">MNRNKLVAASFLAVLNVAAFSAYADVQSPSQTHAAGTHLDIKKVISTVENDGSQCGIVNARMTYLDSSGTQKVLDYSKFAECGNQGG</sequence>
<dbReference type="Gene3D" id="2.30.140.50">
    <property type="entry name" value="Protein of unknown function DUF2790"/>
    <property type="match status" value="1"/>
</dbReference>
<accession>A0A0K1QUF7</accession>
<keyword evidence="1" id="KW-0732">Signal</keyword>
<dbReference type="InterPro" id="IPR021245">
    <property type="entry name" value="DUF2790"/>
</dbReference>
<proteinExistence type="predicted"/>
<evidence type="ECO:0000256" key="1">
    <source>
        <dbReference type="SAM" id="SignalP"/>
    </source>
</evidence>
<gene>
    <name evidence="2" type="ORF">B723_24500</name>
</gene>
<feature type="signal peptide" evidence="1">
    <location>
        <begin position="1"/>
        <end position="24"/>
    </location>
</feature>
<dbReference type="OrthoDB" id="7027858at2"/>
<dbReference type="AlphaFoldDB" id="A0A0K1QUF7"/>
<feature type="chain" id="PRO_5005467791" description="DUF2790 domain-containing protein" evidence="1">
    <location>
        <begin position="25"/>
        <end position="87"/>
    </location>
</feature>
<reference evidence="2 3" key="1">
    <citation type="journal article" date="2012" name="J. Bacteriol.">
        <title>Draft genome sequence of the cyanide-utilizing bacterium Pseudomonas fluorescens strain NCIMB 11764.</title>
        <authorList>
            <person name="Vilo C.A."/>
            <person name="Benedik M.J."/>
            <person name="Kunz D.A."/>
            <person name="Dong Q."/>
        </authorList>
    </citation>
    <scope>NUCLEOTIDE SEQUENCE [LARGE SCALE GENOMIC DNA]</scope>
    <source>
        <strain evidence="2 3">NCIMB 11764</strain>
    </source>
</reference>
<name>A0A0K1QUF7_PSEFL</name>
<organism evidence="2 3">
    <name type="scientific">Pseudomonas fluorescens NCIMB 11764</name>
    <dbReference type="NCBI Taxonomy" id="1221522"/>
    <lineage>
        <taxon>Bacteria</taxon>
        <taxon>Pseudomonadati</taxon>
        <taxon>Pseudomonadota</taxon>
        <taxon>Gammaproteobacteria</taxon>
        <taxon>Pseudomonadales</taxon>
        <taxon>Pseudomonadaceae</taxon>
        <taxon>Pseudomonas</taxon>
    </lineage>
</organism>
<dbReference type="Proteomes" id="UP000017175">
    <property type="component" value="Chromosome"/>
</dbReference>
<dbReference type="RefSeq" id="WP_017339376.1">
    <property type="nucleotide sequence ID" value="NZ_CP010945.1"/>
</dbReference>
<dbReference type="eggNOG" id="ENOG5032D4Y">
    <property type="taxonomic scope" value="Bacteria"/>
</dbReference>
<protein>
    <recommendedName>
        <fullName evidence="4">DUF2790 domain-containing protein</fullName>
    </recommendedName>
</protein>
<evidence type="ECO:0008006" key="4">
    <source>
        <dbReference type="Google" id="ProtNLM"/>
    </source>
</evidence>
<evidence type="ECO:0000313" key="2">
    <source>
        <dbReference type="EMBL" id="AKV09381.1"/>
    </source>
</evidence>
<dbReference type="EMBL" id="CP010945">
    <property type="protein sequence ID" value="AKV09381.1"/>
    <property type="molecule type" value="Genomic_DNA"/>
</dbReference>
<dbReference type="Pfam" id="PF10976">
    <property type="entry name" value="DUF2790"/>
    <property type="match status" value="1"/>
</dbReference>
<evidence type="ECO:0000313" key="3">
    <source>
        <dbReference type="Proteomes" id="UP000017175"/>
    </source>
</evidence>